<dbReference type="Gene3D" id="3.40.50.300">
    <property type="entry name" value="P-loop containing nucleotide triphosphate hydrolases"/>
    <property type="match status" value="2"/>
</dbReference>
<dbReference type="SUPFAM" id="SSF46785">
    <property type="entry name" value="Winged helix' DNA-binding domain"/>
    <property type="match status" value="1"/>
</dbReference>
<dbReference type="InterPro" id="IPR055227">
    <property type="entry name" value="HRQ1_WHD"/>
</dbReference>
<dbReference type="PANTHER" id="PTHR47957">
    <property type="entry name" value="ATP-DEPENDENT HELICASE HRQ1"/>
    <property type="match status" value="1"/>
</dbReference>
<reference evidence="6" key="1">
    <citation type="submission" date="2015-10" db="EMBL/GenBank/DDBJ databases">
        <authorList>
            <person name="Regsiter A."/>
            <person name="william w."/>
        </authorList>
    </citation>
    <scope>NUCLEOTIDE SEQUENCE</scope>
    <source>
        <strain evidence="6">Montdore</strain>
    </source>
</reference>
<dbReference type="GO" id="GO:0006289">
    <property type="term" value="P:nucleotide-excision repair"/>
    <property type="evidence" value="ECO:0007669"/>
    <property type="project" value="TreeGrafter"/>
</dbReference>
<evidence type="ECO:0000313" key="7">
    <source>
        <dbReference type="Proteomes" id="UP001412239"/>
    </source>
</evidence>
<dbReference type="Pfam" id="PF22982">
    <property type="entry name" value="WHD_HRQ1"/>
    <property type="match status" value="1"/>
</dbReference>
<keyword evidence="1" id="KW-0547">Nucleotide-binding</keyword>
<feature type="domain" description="Helicase C-terminal" evidence="5">
    <location>
        <begin position="516"/>
        <end position="669"/>
    </location>
</feature>
<dbReference type="Pfam" id="PF00271">
    <property type="entry name" value="Helicase_C"/>
    <property type="match status" value="1"/>
</dbReference>
<evidence type="ECO:0000313" key="6">
    <source>
        <dbReference type="EMBL" id="CUS08088.1"/>
    </source>
</evidence>
<evidence type="ECO:0000256" key="2">
    <source>
        <dbReference type="ARBA" id="ARBA00022840"/>
    </source>
</evidence>
<proteinExistence type="predicted"/>
<dbReference type="PANTHER" id="PTHR47957:SF3">
    <property type="entry name" value="ATP-DEPENDENT HELICASE HRQ1"/>
    <property type="match status" value="1"/>
</dbReference>
<dbReference type="InterPro" id="IPR001650">
    <property type="entry name" value="Helicase_C-like"/>
</dbReference>
<dbReference type="CDD" id="cd18797">
    <property type="entry name" value="SF2_C_Hrq"/>
    <property type="match status" value="1"/>
</dbReference>
<feature type="region of interest" description="Disordered" evidence="3">
    <location>
        <begin position="1"/>
        <end position="36"/>
    </location>
</feature>
<sequence length="1071" mass="119052">MDPKAKRKRTAKTKPSTQKKPRKEPTEETTPTSISIPWPPHFKSLQKLHEALNLIYTFCAQRKHVATTFDMLKSAVESQTKKELTVEDVAQMKFLAPRSLRFAYVDEELLQVHVMGRAKDRYEGGKEVPRMVLLLEFLDGEVSQKGGKAPAVSQKAVLALIKKRNEEFVAAVNKSLKGCAEKGIDAVERIMSGFQEHIPRLPGYPQSSSQDSLSVRGDIEIPKERKPIAEIIEEIKRLDLYRDQIVSKGHRVIPPQEAAFGDLKFLLSQALVNALFTAHNVTRLYTHQVEAINNLYDGHNVIVSTPTSSGKSLIYQVPILHRMEKSARARAMAIFPTKALAQDQKRSLMEVLGYMTDVLGAVLVDTYDGDTEPEDRDRIRQEARVIFTNPDMLHCSILPNNDRWKEFLQDLKYVIVDELHVYNGSFGSHVAFIMRRLRRVCASFGNTKVQFVSCSATVANPETHMQTIFGIGSVKLIDVDGSPAGRKEFLCWNSPYKDSGNLSLGRVDPVLESARLFAQLILRGIRAIAFCRVRNVCELLIKEVRSEFTRLDRPEVAPRVMAYRGGYTPQDRRQIEKEMFEGHLLGIVATSALELGVDIGSLDAVIMVGFPHSISSLRQQSGRAGRRNKDSLSILVAGSTPRDQFYMDNPDEIFTKPNAGLQVDLENPVIREGHLQCAAYEVPINLLEDPQYFGSNLEDFAESELTQKNAGSYHPHERYLPYPSKHVSIREGPDPETHISVINTTNNINQIIETLDPDHATFTLYEGGIFLSQGKTYIVKNVNLSGKYAAVESLTVDWTTTPQDYTDIDPIQTAVVHIIPESPSKAFYGTIRIHTVIYGFLKIDRAKRILDAVEIDSPPITKLAKGMWLDVPASALDILALKNIDAAAAVHAAEHAVLNLFGNFVTSVSGAVKTECKSAVKSEEAKGKGKEKPVLRKKSRERPARLVFYDVGATGMYTLRVFKSIHLLLSQAVEKMEGCACLDGCFECITPESYCAGLGLLIEYCIGIKGEHCQERNALMSKPGAFVILQTILGLEVDLEKVPDGSVDGRGTASGDRVVLAEEIGVGEPAR</sequence>
<dbReference type="GO" id="GO:0043138">
    <property type="term" value="F:3'-5' DNA helicase activity"/>
    <property type="evidence" value="ECO:0007669"/>
    <property type="project" value="TreeGrafter"/>
</dbReference>
<dbReference type="Proteomes" id="UP001412239">
    <property type="component" value="Unassembled WGS sequence"/>
</dbReference>
<evidence type="ECO:0000259" key="5">
    <source>
        <dbReference type="PROSITE" id="PS51194"/>
    </source>
</evidence>
<evidence type="ECO:0000259" key="4">
    <source>
        <dbReference type="PROSITE" id="PS51192"/>
    </source>
</evidence>
<accession>A0A292PNA3</accession>
<dbReference type="AlphaFoldDB" id="A0A292PNA3"/>
<dbReference type="CDD" id="cd17923">
    <property type="entry name" value="DEXHc_Hrq1-like"/>
    <property type="match status" value="1"/>
</dbReference>
<dbReference type="PROSITE" id="PS51192">
    <property type="entry name" value="HELICASE_ATP_BIND_1"/>
    <property type="match status" value="1"/>
</dbReference>
<dbReference type="PROSITE" id="PS51194">
    <property type="entry name" value="HELICASE_CTER"/>
    <property type="match status" value="1"/>
</dbReference>
<dbReference type="Pfam" id="PF00270">
    <property type="entry name" value="DEAD"/>
    <property type="match status" value="1"/>
</dbReference>
<evidence type="ECO:0000256" key="1">
    <source>
        <dbReference type="ARBA" id="ARBA00022741"/>
    </source>
</evidence>
<organism evidence="6 7">
    <name type="scientific">Tuber aestivum</name>
    <name type="common">summer truffle</name>
    <dbReference type="NCBI Taxonomy" id="59557"/>
    <lineage>
        <taxon>Eukaryota</taxon>
        <taxon>Fungi</taxon>
        <taxon>Dikarya</taxon>
        <taxon>Ascomycota</taxon>
        <taxon>Pezizomycotina</taxon>
        <taxon>Pezizomycetes</taxon>
        <taxon>Pezizales</taxon>
        <taxon>Tuberaceae</taxon>
        <taxon>Tuber</taxon>
    </lineage>
</organism>
<dbReference type="SMART" id="SM00487">
    <property type="entry name" value="DEXDc"/>
    <property type="match status" value="1"/>
</dbReference>
<dbReference type="SMART" id="SM01075">
    <property type="entry name" value="CDT1"/>
    <property type="match status" value="1"/>
</dbReference>
<feature type="domain" description="Helicase ATP-binding" evidence="4">
    <location>
        <begin position="292"/>
        <end position="460"/>
    </location>
</feature>
<protein>
    <recommendedName>
        <fullName evidence="8">Helicase ATP-binding domain-containing protein</fullName>
    </recommendedName>
</protein>
<evidence type="ECO:0008006" key="8">
    <source>
        <dbReference type="Google" id="ProtNLM"/>
    </source>
</evidence>
<dbReference type="GO" id="GO:0003676">
    <property type="term" value="F:nucleic acid binding"/>
    <property type="evidence" value="ECO:0007669"/>
    <property type="project" value="InterPro"/>
</dbReference>
<dbReference type="Pfam" id="PF08839">
    <property type="entry name" value="CDT1"/>
    <property type="match status" value="1"/>
</dbReference>
<name>A0A292PNA3_9PEZI</name>
<dbReference type="InterPro" id="IPR014001">
    <property type="entry name" value="Helicase_ATP-bd"/>
</dbReference>
<dbReference type="GO" id="GO:0005524">
    <property type="term" value="F:ATP binding"/>
    <property type="evidence" value="ECO:0007669"/>
    <property type="project" value="UniProtKB-KW"/>
</dbReference>
<keyword evidence="2" id="KW-0067">ATP-binding</keyword>
<dbReference type="EMBL" id="LN891147">
    <property type="protein sequence ID" value="CUS08088.1"/>
    <property type="molecule type" value="Genomic_DNA"/>
</dbReference>
<dbReference type="InterPro" id="IPR018973">
    <property type="entry name" value="MZB"/>
</dbReference>
<keyword evidence="7" id="KW-1185">Reference proteome</keyword>
<dbReference type="InterPro" id="IPR027417">
    <property type="entry name" value="P-loop_NTPase"/>
</dbReference>
<dbReference type="InterPro" id="IPR014939">
    <property type="entry name" value="CDT1_Gemini-bd-like"/>
</dbReference>
<dbReference type="GO" id="GO:0036297">
    <property type="term" value="P:interstrand cross-link repair"/>
    <property type="evidence" value="ECO:0007669"/>
    <property type="project" value="TreeGrafter"/>
</dbReference>
<dbReference type="InterPro" id="IPR011545">
    <property type="entry name" value="DEAD/DEAH_box_helicase_dom"/>
</dbReference>
<feature type="compositionally biased region" description="Basic residues" evidence="3">
    <location>
        <begin position="1"/>
        <end position="22"/>
    </location>
</feature>
<dbReference type="Pfam" id="PF09369">
    <property type="entry name" value="MZB"/>
    <property type="match status" value="1"/>
</dbReference>
<dbReference type="SMART" id="SM00490">
    <property type="entry name" value="HELICc"/>
    <property type="match status" value="1"/>
</dbReference>
<dbReference type="SUPFAM" id="SSF52540">
    <property type="entry name" value="P-loop containing nucleoside triphosphate hydrolases"/>
    <property type="match status" value="1"/>
</dbReference>
<dbReference type="InterPro" id="IPR036390">
    <property type="entry name" value="WH_DNA-bd_sf"/>
</dbReference>
<evidence type="ECO:0000256" key="3">
    <source>
        <dbReference type="SAM" id="MobiDB-lite"/>
    </source>
</evidence>
<dbReference type="GO" id="GO:0005634">
    <property type="term" value="C:nucleus"/>
    <property type="evidence" value="ECO:0007669"/>
    <property type="project" value="TreeGrafter"/>
</dbReference>
<gene>
    <name evidence="6" type="ORF">GSTUAT00007842001</name>
</gene>